<proteinExistence type="predicted"/>
<organism evidence="1 2">
    <name type="scientific">Vigna unguiculata</name>
    <name type="common">Cowpea</name>
    <dbReference type="NCBI Taxonomy" id="3917"/>
    <lineage>
        <taxon>Eukaryota</taxon>
        <taxon>Viridiplantae</taxon>
        <taxon>Streptophyta</taxon>
        <taxon>Embryophyta</taxon>
        <taxon>Tracheophyta</taxon>
        <taxon>Spermatophyta</taxon>
        <taxon>Magnoliopsida</taxon>
        <taxon>eudicotyledons</taxon>
        <taxon>Gunneridae</taxon>
        <taxon>Pentapetalae</taxon>
        <taxon>rosids</taxon>
        <taxon>fabids</taxon>
        <taxon>Fabales</taxon>
        <taxon>Fabaceae</taxon>
        <taxon>Papilionoideae</taxon>
        <taxon>50 kb inversion clade</taxon>
        <taxon>NPAAA clade</taxon>
        <taxon>indigoferoid/millettioid clade</taxon>
        <taxon>Phaseoleae</taxon>
        <taxon>Vigna</taxon>
    </lineage>
</organism>
<sequence>MSNNALRKRAASMVATQNLLLQPTITSAAKASLNALGRGLRGRRRVHRPNPCFRRRRVHHSLRYQVATGPSCAAIQVDASSSL</sequence>
<protein>
    <submittedName>
        <fullName evidence="1">Uncharacterized protein</fullName>
    </submittedName>
</protein>
<reference evidence="1 2" key="1">
    <citation type="submission" date="2019-04" db="EMBL/GenBank/DDBJ databases">
        <title>An improved genome assembly and genetic linkage map for asparagus bean, Vigna unguiculata ssp. sesquipedialis.</title>
        <authorList>
            <person name="Xia Q."/>
            <person name="Zhang R."/>
            <person name="Dong Y."/>
        </authorList>
    </citation>
    <scope>NUCLEOTIDE SEQUENCE [LARGE SCALE GENOMIC DNA]</scope>
    <source>
        <tissue evidence="1">Leaf</tissue>
    </source>
</reference>
<dbReference type="Proteomes" id="UP000501690">
    <property type="component" value="Linkage Group LG5"/>
</dbReference>
<keyword evidence="2" id="KW-1185">Reference proteome</keyword>
<evidence type="ECO:0000313" key="2">
    <source>
        <dbReference type="Proteomes" id="UP000501690"/>
    </source>
</evidence>
<accession>A0A4D6LVZ5</accession>
<name>A0A4D6LVZ5_VIGUN</name>
<dbReference type="AlphaFoldDB" id="A0A4D6LVZ5"/>
<dbReference type="EMBL" id="CP039349">
    <property type="protein sequence ID" value="QCD92845.1"/>
    <property type="molecule type" value="Genomic_DNA"/>
</dbReference>
<gene>
    <name evidence="1" type="ORF">DEO72_LG5g914</name>
</gene>
<evidence type="ECO:0000313" key="1">
    <source>
        <dbReference type="EMBL" id="QCD92845.1"/>
    </source>
</evidence>